<evidence type="ECO:0000256" key="1">
    <source>
        <dbReference type="ARBA" id="ARBA00001961"/>
    </source>
</evidence>
<feature type="domain" description="Fe2OG dioxygenase" evidence="7">
    <location>
        <begin position="175"/>
        <end position="282"/>
    </location>
</feature>
<dbReference type="EMBL" id="JAODZU010000001">
    <property type="protein sequence ID" value="MDH0361580.1"/>
    <property type="molecule type" value="Genomic_DNA"/>
</dbReference>
<comment type="caution">
    <text evidence="8">The sequence shown here is derived from an EMBL/GenBank/DDBJ whole genome shotgun (WGS) entry which is preliminary data.</text>
</comment>
<dbReference type="InterPro" id="IPR044862">
    <property type="entry name" value="Pro_4_hyd_alph_FE2OG_OXY"/>
</dbReference>
<evidence type="ECO:0000256" key="2">
    <source>
        <dbReference type="ARBA" id="ARBA00022723"/>
    </source>
</evidence>
<dbReference type="PANTHER" id="PTHR10869">
    <property type="entry name" value="PROLYL 4-HYDROXYLASE ALPHA SUBUNIT"/>
    <property type="match status" value="1"/>
</dbReference>
<dbReference type="RefSeq" id="WP_279841597.1">
    <property type="nucleotide sequence ID" value="NZ_CAURON010000033.1"/>
</dbReference>
<evidence type="ECO:0000259" key="7">
    <source>
        <dbReference type="PROSITE" id="PS51471"/>
    </source>
</evidence>
<dbReference type="PROSITE" id="PS51471">
    <property type="entry name" value="FE2OG_OXY"/>
    <property type="match status" value="1"/>
</dbReference>
<evidence type="ECO:0000313" key="9">
    <source>
        <dbReference type="Proteomes" id="UP001158297"/>
    </source>
</evidence>
<evidence type="ECO:0000256" key="4">
    <source>
        <dbReference type="ARBA" id="ARBA00022964"/>
    </source>
</evidence>
<evidence type="ECO:0000256" key="3">
    <source>
        <dbReference type="ARBA" id="ARBA00022896"/>
    </source>
</evidence>
<organism evidence="8 9">
    <name type="scientific">Comamonas aquatica</name>
    <dbReference type="NCBI Taxonomy" id="225991"/>
    <lineage>
        <taxon>Bacteria</taxon>
        <taxon>Pseudomonadati</taxon>
        <taxon>Pseudomonadota</taxon>
        <taxon>Betaproteobacteria</taxon>
        <taxon>Burkholderiales</taxon>
        <taxon>Comamonadaceae</taxon>
        <taxon>Comamonas</taxon>
    </lineage>
</organism>
<sequence>MPQSLEQLSAQVPGSTPALLQWVQTQLAAGHSPAALQHSLVTAGWAAPIAQAATDLLLHPAAAAPGASVEMPDLRLQDGCNALDAGDRHVQVLLSMQRPRLVLLDQLLSPEECAQLIAEARPAMARSRTVAKEAGGEEINPDRTSDGMFFQRGQTPTVRALEARIAHLLQWPVERGEGLQVLNYRPGAQYKPHHDYFNPQDPGSAPVLRRGGQRVATLVIYLNTVSAGGCTYFPESQLRIHPRPGQAVFFRYPRPEAQSLTLHAGDPVLQGEKWIATKWLREQAFA</sequence>
<keyword evidence="6" id="KW-0408">Iron</keyword>
<keyword evidence="2" id="KW-0479">Metal-binding</keyword>
<dbReference type="Pfam" id="PF13640">
    <property type="entry name" value="2OG-FeII_Oxy_3"/>
    <property type="match status" value="1"/>
</dbReference>
<keyword evidence="4" id="KW-0223">Dioxygenase</keyword>
<dbReference type="InterPro" id="IPR045054">
    <property type="entry name" value="P4HA-like"/>
</dbReference>
<dbReference type="AlphaFoldDB" id="A0AA42L1J1"/>
<evidence type="ECO:0000256" key="6">
    <source>
        <dbReference type="ARBA" id="ARBA00023004"/>
    </source>
</evidence>
<dbReference type="GO" id="GO:0004656">
    <property type="term" value="F:procollagen-proline 4-dioxygenase activity"/>
    <property type="evidence" value="ECO:0007669"/>
    <property type="project" value="TreeGrafter"/>
</dbReference>
<dbReference type="Proteomes" id="UP001158297">
    <property type="component" value="Unassembled WGS sequence"/>
</dbReference>
<dbReference type="GO" id="GO:0005506">
    <property type="term" value="F:iron ion binding"/>
    <property type="evidence" value="ECO:0007669"/>
    <property type="project" value="InterPro"/>
</dbReference>
<gene>
    <name evidence="8" type="ORF">N7330_00680</name>
</gene>
<evidence type="ECO:0000256" key="5">
    <source>
        <dbReference type="ARBA" id="ARBA00023002"/>
    </source>
</evidence>
<dbReference type="GO" id="GO:0031418">
    <property type="term" value="F:L-ascorbic acid binding"/>
    <property type="evidence" value="ECO:0007669"/>
    <property type="project" value="UniProtKB-KW"/>
</dbReference>
<proteinExistence type="predicted"/>
<protein>
    <submittedName>
        <fullName evidence="8">2OG-Fe(II) oxygenase</fullName>
    </submittedName>
</protein>
<keyword evidence="5" id="KW-0560">Oxidoreductase</keyword>
<reference evidence="8" key="1">
    <citation type="submission" date="2022-09" db="EMBL/GenBank/DDBJ databases">
        <title>Intensive care unit water sources are persistently colonized with multi-drug resistant bacteria and are the site of extensive horizontal gene transfer of antibiotic resistance genes.</title>
        <authorList>
            <person name="Diorio-Toth L."/>
        </authorList>
    </citation>
    <scope>NUCLEOTIDE SEQUENCE</scope>
    <source>
        <strain evidence="8">GD04130</strain>
    </source>
</reference>
<evidence type="ECO:0000313" key="8">
    <source>
        <dbReference type="EMBL" id="MDH0361580.1"/>
    </source>
</evidence>
<dbReference type="InterPro" id="IPR005123">
    <property type="entry name" value="Oxoglu/Fe-dep_dioxygenase_dom"/>
</dbReference>
<keyword evidence="3" id="KW-0847">Vitamin C</keyword>
<dbReference type="PANTHER" id="PTHR10869:SF246">
    <property type="entry name" value="TRANSMEMBRANE PROLYL 4-HYDROXYLASE"/>
    <property type="match status" value="1"/>
</dbReference>
<accession>A0AA42L1J1</accession>
<comment type="cofactor">
    <cofactor evidence="1">
        <name>L-ascorbate</name>
        <dbReference type="ChEBI" id="CHEBI:38290"/>
    </cofactor>
</comment>
<dbReference type="InterPro" id="IPR006620">
    <property type="entry name" value="Pro_4_hyd_alph"/>
</dbReference>
<name>A0AA42L1J1_9BURK</name>
<dbReference type="Gene3D" id="2.60.120.620">
    <property type="entry name" value="q2cbj1_9rhob like domain"/>
    <property type="match status" value="1"/>
</dbReference>
<dbReference type="SMART" id="SM00702">
    <property type="entry name" value="P4Hc"/>
    <property type="match status" value="1"/>
</dbReference>